<dbReference type="Gene3D" id="2.70.150.10">
    <property type="entry name" value="Calcium-transporting ATPase, cytoplasmic transduction domain A"/>
    <property type="match status" value="1"/>
</dbReference>
<reference evidence="16 17" key="1">
    <citation type="submission" date="2009-01" db="EMBL/GenBank/DDBJ databases">
        <authorList>
            <person name="Fulton L."/>
            <person name="Clifton S."/>
            <person name="Fulton B."/>
            <person name="Xu J."/>
            <person name="Minx P."/>
            <person name="Pepin K.H."/>
            <person name="Johnson M."/>
            <person name="Bhonagiri V."/>
            <person name="Nash W.E."/>
            <person name="Mardis E.R."/>
            <person name="Wilson R.K."/>
        </authorList>
    </citation>
    <scope>NUCLEOTIDE SEQUENCE [LARGE SCALE GENOMIC DNA]</scope>
    <source>
        <strain evidence="17">DSM 10507 / JCM 14656 / S5a33</strain>
    </source>
</reference>
<keyword evidence="8" id="KW-0547">Nucleotide-binding</keyword>
<dbReference type="Pfam" id="PF00122">
    <property type="entry name" value="E1-E2_ATPase"/>
    <property type="match status" value="1"/>
</dbReference>
<keyword evidence="5" id="KW-0406">Ion transport</keyword>
<dbReference type="InterPro" id="IPR023298">
    <property type="entry name" value="ATPase_P-typ_TM_dom_sf"/>
</dbReference>
<dbReference type="InterPro" id="IPR006068">
    <property type="entry name" value="ATPase_P-typ_cation-transptr_C"/>
</dbReference>
<evidence type="ECO:0000256" key="7">
    <source>
        <dbReference type="ARBA" id="ARBA00022723"/>
    </source>
</evidence>
<evidence type="ECO:0000256" key="1">
    <source>
        <dbReference type="ARBA" id="ARBA00004651"/>
    </source>
</evidence>
<dbReference type="PRINTS" id="PR00120">
    <property type="entry name" value="HATPASE"/>
</dbReference>
<dbReference type="AlphaFoldDB" id="C0CIC5"/>
<dbReference type="EMBL" id="ACBZ01000023">
    <property type="protein sequence ID" value="EEG50423.1"/>
    <property type="molecule type" value="Genomic_DNA"/>
</dbReference>
<dbReference type="Proteomes" id="UP000003100">
    <property type="component" value="Unassembled WGS sequence"/>
</dbReference>
<evidence type="ECO:0000259" key="15">
    <source>
        <dbReference type="SMART" id="SM00831"/>
    </source>
</evidence>
<dbReference type="FunFam" id="3.40.50.1000:FF:000028">
    <property type="entry name" value="Calcium-transporting P-type ATPase, putative"/>
    <property type="match status" value="1"/>
</dbReference>
<accession>C0CIC5</accession>
<dbReference type="GeneID" id="86821825"/>
<feature type="transmembrane region" description="Helical" evidence="14">
    <location>
        <begin position="755"/>
        <end position="776"/>
    </location>
</feature>
<comment type="catalytic activity">
    <reaction evidence="13">
        <text>Ca(2+)(in) + ATP + H2O = Ca(2+)(out) + ADP + phosphate + H(+)</text>
        <dbReference type="Rhea" id="RHEA:18105"/>
        <dbReference type="ChEBI" id="CHEBI:15377"/>
        <dbReference type="ChEBI" id="CHEBI:15378"/>
        <dbReference type="ChEBI" id="CHEBI:29108"/>
        <dbReference type="ChEBI" id="CHEBI:30616"/>
        <dbReference type="ChEBI" id="CHEBI:43474"/>
        <dbReference type="ChEBI" id="CHEBI:456216"/>
        <dbReference type="EC" id="7.2.2.10"/>
    </reaction>
</comment>
<keyword evidence="11 14" id="KW-1133">Transmembrane helix</keyword>
<dbReference type="PATRIC" id="fig|476272.21.peg.3596"/>
<dbReference type="eggNOG" id="COG0474">
    <property type="taxonomic scope" value="Bacteria"/>
</dbReference>
<feature type="transmembrane region" description="Helical" evidence="14">
    <location>
        <begin position="56"/>
        <end position="79"/>
    </location>
</feature>
<dbReference type="SFLD" id="SFLDS00003">
    <property type="entry name" value="Haloacid_Dehalogenase"/>
    <property type="match status" value="1"/>
</dbReference>
<sequence>MDNHRQMPWHSRELGEVYQRLGTSEEGLSDAEAEKRLQKNGYNELRAKPPKTILQMLWTQISDPMVLILVGAAVFSGILREWTEAVVIATIVVVNAVIGIVQEKKAQSSLEALRNMSAPTARALRQREESLIPAKELVVGDVVFLSDGDMVPADVRLIDSANLKVQEASLTGESVPSEKEADQVLPVECALGDRGNMLYTSSIITYGRATGVVVATGMDTEMGSIAQMLDSQDELDTPLKRKLSVLGQTLTFVGLAVCVLIFVIGMLYQRPLVPQFLVAISLAISIIPEGLPATATIVMALGVQRMAKKNALIRKLPAVETLGNATVICSDKTGTLTLNKMTATKIAVNGDFETGTPTQVENASDQHPGVYKELVYAAALCNDASFDPDRKGEIIGDPTEGALIYMAQAFGIDHERLEDEYPRLYEQPFDSERKRMTTVHSIAGKVVAYTKGAVDEMLPLCTQIMTAQGIRPITDGDRENVLSLCSEMSQEALRVLGFSMRILPKIPEEDENIEFQMTFIGVVGMIDPPRKEVADSVQICRNAGIRTVMITGDHKVTALAIARELGIYQEGNTILTGDELDAMDDEALDAVVGTATVFARVSPADKLRIIQSLKRIGEVTAMTGDGVNDSPALKAADIGVAMGVTGTDVAKDASDMVLLDDSFTTIVYAIKEGRRVYRNIQKVIQFLLAGNIAEILTLFVATILNWEAPLLAVHILWVNLATASFPALALGIDPPSKNIMRHRPVKSGTLFEKDLVYRVVIQGVFVSAMTICAYWIGASMTGHAAGQTMAFCVLAFSQMLRAFNQRSNTEPIWVRAENLNPWLVVSFLASAALMLCILLVPALQTAFQLTTLSVLQWMIVVALSVLSIVQMEVMKVLRRGK</sequence>
<dbReference type="GO" id="GO:0005886">
    <property type="term" value="C:plasma membrane"/>
    <property type="evidence" value="ECO:0007669"/>
    <property type="project" value="UniProtKB-SubCell"/>
</dbReference>
<keyword evidence="12 14" id="KW-0472">Membrane</keyword>
<protein>
    <recommendedName>
        <fullName evidence="3">P-type Ca(2+) transporter</fullName>
        <ecNumber evidence="3">7.2.2.10</ecNumber>
    </recommendedName>
</protein>
<dbReference type="Gene3D" id="3.40.1110.10">
    <property type="entry name" value="Calcium-transporting ATPase, cytoplasmic domain N"/>
    <property type="match status" value="1"/>
</dbReference>
<keyword evidence="6 14" id="KW-0812">Transmembrane</keyword>
<feature type="transmembrane region" description="Helical" evidence="14">
    <location>
        <begin position="85"/>
        <end position="101"/>
    </location>
</feature>
<dbReference type="SFLD" id="SFLDG00002">
    <property type="entry name" value="C1.7:_P-type_atpase_like"/>
    <property type="match status" value="1"/>
</dbReference>
<dbReference type="SUPFAM" id="SSF81660">
    <property type="entry name" value="Metal cation-transporting ATPase, ATP-binding domain N"/>
    <property type="match status" value="1"/>
</dbReference>
<dbReference type="Gene3D" id="1.20.1110.10">
    <property type="entry name" value="Calcium-transporting ATPase, transmembrane domain"/>
    <property type="match status" value="1"/>
</dbReference>
<dbReference type="SUPFAM" id="SSF81653">
    <property type="entry name" value="Calcium ATPase, transduction domain A"/>
    <property type="match status" value="1"/>
</dbReference>
<dbReference type="GO" id="GO:0046872">
    <property type="term" value="F:metal ion binding"/>
    <property type="evidence" value="ECO:0007669"/>
    <property type="project" value="UniProtKB-KW"/>
</dbReference>
<evidence type="ECO:0000256" key="3">
    <source>
        <dbReference type="ARBA" id="ARBA00012790"/>
    </source>
</evidence>
<dbReference type="PROSITE" id="PS00154">
    <property type="entry name" value="ATPASE_E1_E2"/>
    <property type="match status" value="1"/>
</dbReference>
<evidence type="ECO:0000256" key="14">
    <source>
        <dbReference type="SAM" id="Phobius"/>
    </source>
</evidence>
<organism evidence="16 17">
    <name type="scientific">Blautia hydrogenotrophica (strain DSM 10507 / JCM 14656 / S5a33)</name>
    <name type="common">Ruminococcus hydrogenotrophicus</name>
    <dbReference type="NCBI Taxonomy" id="476272"/>
    <lineage>
        <taxon>Bacteria</taxon>
        <taxon>Bacillati</taxon>
        <taxon>Bacillota</taxon>
        <taxon>Clostridia</taxon>
        <taxon>Lachnospirales</taxon>
        <taxon>Lachnospiraceae</taxon>
        <taxon>Blautia</taxon>
    </lineage>
</organism>
<keyword evidence="5" id="KW-0106">Calcium</keyword>
<dbReference type="InterPro" id="IPR036412">
    <property type="entry name" value="HAD-like_sf"/>
</dbReference>
<dbReference type="PRINTS" id="PR00119">
    <property type="entry name" value="CATATPASE"/>
</dbReference>
<evidence type="ECO:0000256" key="13">
    <source>
        <dbReference type="ARBA" id="ARBA00048694"/>
    </source>
</evidence>
<dbReference type="InterPro" id="IPR059000">
    <property type="entry name" value="ATPase_P-type_domA"/>
</dbReference>
<evidence type="ECO:0000256" key="8">
    <source>
        <dbReference type="ARBA" id="ARBA00022741"/>
    </source>
</evidence>
<dbReference type="InterPro" id="IPR004014">
    <property type="entry name" value="ATPase_P-typ_cation-transptr_N"/>
</dbReference>
<keyword evidence="10" id="KW-1278">Translocase</keyword>
<dbReference type="Pfam" id="PF13246">
    <property type="entry name" value="Cation_ATPase"/>
    <property type="match status" value="1"/>
</dbReference>
<dbReference type="InterPro" id="IPR023214">
    <property type="entry name" value="HAD_sf"/>
</dbReference>
<dbReference type="Gene3D" id="3.40.50.1000">
    <property type="entry name" value="HAD superfamily/HAD-like"/>
    <property type="match status" value="1"/>
</dbReference>
<dbReference type="GO" id="GO:0016887">
    <property type="term" value="F:ATP hydrolysis activity"/>
    <property type="evidence" value="ECO:0007669"/>
    <property type="project" value="InterPro"/>
</dbReference>
<dbReference type="GO" id="GO:0005524">
    <property type="term" value="F:ATP binding"/>
    <property type="evidence" value="ECO:0007669"/>
    <property type="project" value="UniProtKB-KW"/>
</dbReference>
<dbReference type="RefSeq" id="WP_005945921.1">
    <property type="nucleotide sequence ID" value="NZ_CP136423.1"/>
</dbReference>
<feature type="transmembrane region" description="Helical" evidence="14">
    <location>
        <begin position="250"/>
        <end position="270"/>
    </location>
</feature>
<comment type="similarity">
    <text evidence="2">Belongs to the cation transport ATPase (P-type) (TC 3.A.3) family. Type IIA subfamily.</text>
</comment>
<dbReference type="InterPro" id="IPR044492">
    <property type="entry name" value="P_typ_ATPase_HD_dom"/>
</dbReference>
<keyword evidence="4" id="KW-1003">Cell membrane</keyword>
<name>C0CIC5_BLAHS</name>
<keyword evidence="5" id="KW-0109">Calcium transport</keyword>
<dbReference type="InterPro" id="IPR001757">
    <property type="entry name" value="P_typ_ATPase"/>
</dbReference>
<evidence type="ECO:0000256" key="4">
    <source>
        <dbReference type="ARBA" id="ARBA00022475"/>
    </source>
</evidence>
<feature type="transmembrane region" description="Helical" evidence="14">
    <location>
        <begin position="276"/>
        <end position="303"/>
    </location>
</feature>
<keyword evidence="9" id="KW-0067">ATP-binding</keyword>
<dbReference type="NCBIfam" id="TIGR01494">
    <property type="entry name" value="ATPase_P-type"/>
    <property type="match status" value="3"/>
</dbReference>
<dbReference type="FunFam" id="2.70.150.10:FF:000016">
    <property type="entry name" value="Calcium-transporting P-type ATPase putative"/>
    <property type="match status" value="1"/>
</dbReference>
<evidence type="ECO:0000256" key="6">
    <source>
        <dbReference type="ARBA" id="ARBA00022692"/>
    </source>
</evidence>
<dbReference type="InterPro" id="IPR018303">
    <property type="entry name" value="ATPase_P-typ_P_site"/>
</dbReference>
<dbReference type="Pfam" id="PF00689">
    <property type="entry name" value="Cation_ATPase_C"/>
    <property type="match status" value="1"/>
</dbReference>
<dbReference type="InterPro" id="IPR008250">
    <property type="entry name" value="ATPase_P-typ_transduc_dom_A_sf"/>
</dbReference>
<evidence type="ECO:0000256" key="10">
    <source>
        <dbReference type="ARBA" id="ARBA00022967"/>
    </source>
</evidence>
<evidence type="ECO:0000313" key="16">
    <source>
        <dbReference type="EMBL" id="EEG50423.1"/>
    </source>
</evidence>
<evidence type="ECO:0000256" key="5">
    <source>
        <dbReference type="ARBA" id="ARBA00022568"/>
    </source>
</evidence>
<keyword evidence="5" id="KW-0813">Transport</keyword>
<dbReference type="GO" id="GO:0140352">
    <property type="term" value="P:export from cell"/>
    <property type="evidence" value="ECO:0007669"/>
    <property type="project" value="UniProtKB-ARBA"/>
</dbReference>
<dbReference type="SMART" id="SM00831">
    <property type="entry name" value="Cation_ATPase_N"/>
    <property type="match status" value="1"/>
</dbReference>
<evidence type="ECO:0000256" key="9">
    <source>
        <dbReference type="ARBA" id="ARBA00022840"/>
    </source>
</evidence>
<feature type="transmembrane region" description="Helical" evidence="14">
    <location>
        <begin position="683"/>
        <end position="704"/>
    </location>
</feature>
<reference evidence="16 17" key="2">
    <citation type="submission" date="2009-02" db="EMBL/GenBank/DDBJ databases">
        <title>Draft genome sequence of Blautia hydrogenotrophica DSM 10507 (Ruminococcus hydrogenotrophicus DSM 10507).</title>
        <authorList>
            <person name="Sudarsanam P."/>
            <person name="Ley R."/>
            <person name="Guruge J."/>
            <person name="Turnbaugh P.J."/>
            <person name="Mahowald M."/>
            <person name="Liep D."/>
            <person name="Gordon J."/>
        </authorList>
    </citation>
    <scope>NUCLEOTIDE SEQUENCE [LARGE SCALE GENOMIC DNA]</scope>
    <source>
        <strain evidence="17">DSM 10507 / JCM 14656 / S5a33</strain>
    </source>
</reference>
<evidence type="ECO:0000256" key="11">
    <source>
        <dbReference type="ARBA" id="ARBA00022989"/>
    </source>
</evidence>
<feature type="transmembrane region" description="Helical" evidence="14">
    <location>
        <begin position="782"/>
        <end position="800"/>
    </location>
</feature>
<dbReference type="PANTHER" id="PTHR42861">
    <property type="entry name" value="CALCIUM-TRANSPORTING ATPASE"/>
    <property type="match status" value="1"/>
</dbReference>
<dbReference type="SUPFAM" id="SSF81665">
    <property type="entry name" value="Calcium ATPase, transmembrane domain M"/>
    <property type="match status" value="1"/>
</dbReference>
<dbReference type="CDD" id="cd02089">
    <property type="entry name" value="P-type_ATPase_Ca_prok"/>
    <property type="match status" value="1"/>
</dbReference>
<feature type="transmembrane region" description="Helical" evidence="14">
    <location>
        <begin position="846"/>
        <end position="869"/>
    </location>
</feature>
<dbReference type="HOGENOM" id="CLU_002360_1_1_9"/>
<evidence type="ECO:0000256" key="12">
    <source>
        <dbReference type="ARBA" id="ARBA00023136"/>
    </source>
</evidence>
<dbReference type="GO" id="GO:0005388">
    <property type="term" value="F:P-type calcium transporter activity"/>
    <property type="evidence" value="ECO:0007669"/>
    <property type="project" value="UniProtKB-EC"/>
</dbReference>
<dbReference type="InterPro" id="IPR023299">
    <property type="entry name" value="ATPase_P-typ_cyto_dom_N"/>
</dbReference>
<dbReference type="SUPFAM" id="SSF56784">
    <property type="entry name" value="HAD-like"/>
    <property type="match status" value="1"/>
</dbReference>
<feature type="domain" description="Cation-transporting P-type ATPase N-terminal" evidence="15">
    <location>
        <begin position="8"/>
        <end position="81"/>
    </location>
</feature>
<dbReference type="EC" id="7.2.2.10" evidence="3"/>
<feature type="transmembrane region" description="Helical" evidence="14">
    <location>
        <begin position="710"/>
        <end position="734"/>
    </location>
</feature>
<feature type="transmembrane region" description="Helical" evidence="14">
    <location>
        <begin position="821"/>
        <end position="840"/>
    </location>
</feature>
<dbReference type="Pfam" id="PF00690">
    <property type="entry name" value="Cation_ATPase_N"/>
    <property type="match status" value="1"/>
</dbReference>
<dbReference type="SFLD" id="SFLDF00027">
    <property type="entry name" value="p-type_atpase"/>
    <property type="match status" value="1"/>
</dbReference>
<evidence type="ECO:0000313" key="17">
    <source>
        <dbReference type="Proteomes" id="UP000003100"/>
    </source>
</evidence>
<keyword evidence="7" id="KW-0479">Metal-binding</keyword>
<proteinExistence type="inferred from homology"/>
<evidence type="ECO:0000256" key="2">
    <source>
        <dbReference type="ARBA" id="ARBA00005675"/>
    </source>
</evidence>
<gene>
    <name evidence="16" type="ORF">RUMHYD_00589</name>
</gene>
<comment type="subcellular location">
    <subcellularLocation>
        <location evidence="1">Cell membrane</location>
        <topology evidence="1">Multi-pass membrane protein</topology>
    </subcellularLocation>
</comment>
<keyword evidence="17" id="KW-1185">Reference proteome</keyword>